<dbReference type="Proteomes" id="UP000439903">
    <property type="component" value="Unassembled WGS sequence"/>
</dbReference>
<protein>
    <submittedName>
        <fullName evidence="1">Uncharacterized protein</fullName>
    </submittedName>
</protein>
<name>A0A8H4ATC4_GIGMA</name>
<accession>A0A8H4ATC4</accession>
<evidence type="ECO:0000313" key="1">
    <source>
        <dbReference type="EMBL" id="KAF0530600.1"/>
    </source>
</evidence>
<evidence type="ECO:0000313" key="2">
    <source>
        <dbReference type="Proteomes" id="UP000439903"/>
    </source>
</evidence>
<organism evidence="1 2">
    <name type="scientific">Gigaspora margarita</name>
    <dbReference type="NCBI Taxonomy" id="4874"/>
    <lineage>
        <taxon>Eukaryota</taxon>
        <taxon>Fungi</taxon>
        <taxon>Fungi incertae sedis</taxon>
        <taxon>Mucoromycota</taxon>
        <taxon>Glomeromycotina</taxon>
        <taxon>Glomeromycetes</taxon>
        <taxon>Diversisporales</taxon>
        <taxon>Gigasporaceae</taxon>
        <taxon>Gigaspora</taxon>
    </lineage>
</organism>
<comment type="caution">
    <text evidence="1">The sequence shown here is derived from an EMBL/GenBank/DDBJ whole genome shotgun (WGS) entry which is preliminary data.</text>
</comment>
<dbReference type="AlphaFoldDB" id="A0A8H4ATC4"/>
<gene>
    <name evidence="1" type="ORF">F8M41_012087</name>
</gene>
<sequence length="274" mass="31487">MNNSSDPKNYEECGKVIDWNGMSTSNICFDSGAWNDSTIQLNANKKLGFIRSARNKAYEGNGSSWNSWLCYEDSDTNYSLITIVPTVENGYLAFFSYTNYYFSITPRIGLCAIPIYYNQIRDNQKSVIYQTEQPIESVSCGETDSFIYCIVSIRSNNGTFNGTFYERIQIYPSGIEFSTHEIYSDHRNLRAKMMSFDDFIFDFTEYNNTNNNIYYHIYYYNASSKRLEQQNSFIITNYFGVNAVTQNHAFLLASSTIDNSSWSLLTISLLNSNG</sequence>
<reference evidence="1 2" key="1">
    <citation type="journal article" date="2019" name="Environ. Microbiol.">
        <title>At the nexus of three kingdoms: the genome of the mycorrhizal fungus Gigaspora margarita provides insights into plant, endobacterial and fungal interactions.</title>
        <authorList>
            <person name="Venice F."/>
            <person name="Ghignone S."/>
            <person name="Salvioli di Fossalunga A."/>
            <person name="Amselem J."/>
            <person name="Novero M."/>
            <person name="Xianan X."/>
            <person name="Sedzielewska Toro K."/>
            <person name="Morin E."/>
            <person name="Lipzen A."/>
            <person name="Grigoriev I.V."/>
            <person name="Henrissat B."/>
            <person name="Martin F.M."/>
            <person name="Bonfante P."/>
        </authorList>
    </citation>
    <scope>NUCLEOTIDE SEQUENCE [LARGE SCALE GENOMIC DNA]</scope>
    <source>
        <strain evidence="1 2">BEG34</strain>
    </source>
</reference>
<dbReference type="EMBL" id="WTPW01000247">
    <property type="protein sequence ID" value="KAF0530600.1"/>
    <property type="molecule type" value="Genomic_DNA"/>
</dbReference>
<proteinExistence type="predicted"/>
<keyword evidence="2" id="KW-1185">Reference proteome</keyword>